<reference evidence="2 3" key="1">
    <citation type="submission" date="2014-06" db="EMBL/GenBank/DDBJ databases">
        <title>Evolutionary Origins and Diversification of the Mycorrhizal Mutualists.</title>
        <authorList>
            <consortium name="DOE Joint Genome Institute"/>
            <consortium name="Mycorrhizal Genomics Consortium"/>
            <person name="Kohler A."/>
            <person name="Kuo A."/>
            <person name="Nagy L.G."/>
            <person name="Floudas D."/>
            <person name="Copeland A."/>
            <person name="Barry K.W."/>
            <person name="Cichocki N."/>
            <person name="Veneault-Fourrey C."/>
            <person name="LaButti K."/>
            <person name="Lindquist E.A."/>
            <person name="Lipzen A."/>
            <person name="Lundell T."/>
            <person name="Morin E."/>
            <person name="Murat C."/>
            <person name="Riley R."/>
            <person name="Ohm R."/>
            <person name="Sun H."/>
            <person name="Tunlid A."/>
            <person name="Henrissat B."/>
            <person name="Grigoriev I.V."/>
            <person name="Hibbett D.S."/>
            <person name="Martin F."/>
        </authorList>
    </citation>
    <scope>NUCLEOTIDE SEQUENCE [LARGE SCALE GENOMIC DNA]</scope>
    <source>
        <strain evidence="2 3">FD-325 SS-3</strain>
    </source>
</reference>
<evidence type="ECO:0000313" key="3">
    <source>
        <dbReference type="Proteomes" id="UP000053263"/>
    </source>
</evidence>
<feature type="compositionally biased region" description="Low complexity" evidence="1">
    <location>
        <begin position="94"/>
        <end position="110"/>
    </location>
</feature>
<evidence type="ECO:0008006" key="4">
    <source>
        <dbReference type="Google" id="ProtNLM"/>
    </source>
</evidence>
<gene>
    <name evidence="2" type="ORF">PLICRDRAFT_179730</name>
</gene>
<evidence type="ECO:0000313" key="2">
    <source>
        <dbReference type="EMBL" id="KII84046.1"/>
    </source>
</evidence>
<dbReference type="HOGENOM" id="CLU_1129470_0_0_1"/>
<feature type="region of interest" description="Disordered" evidence="1">
    <location>
        <begin position="83"/>
        <end position="121"/>
    </location>
</feature>
<accession>A0A0C9SKN5</accession>
<feature type="region of interest" description="Disordered" evidence="1">
    <location>
        <begin position="167"/>
        <end position="246"/>
    </location>
</feature>
<dbReference type="EMBL" id="KN832572">
    <property type="protein sequence ID" value="KII84046.1"/>
    <property type="molecule type" value="Genomic_DNA"/>
</dbReference>
<keyword evidence="3" id="KW-1185">Reference proteome</keyword>
<feature type="compositionally biased region" description="Low complexity" evidence="1">
    <location>
        <begin position="12"/>
        <end position="24"/>
    </location>
</feature>
<feature type="compositionally biased region" description="Basic and acidic residues" evidence="1">
    <location>
        <begin position="204"/>
        <end position="214"/>
    </location>
</feature>
<evidence type="ECO:0000256" key="1">
    <source>
        <dbReference type="SAM" id="MobiDB-lite"/>
    </source>
</evidence>
<organism evidence="2 3">
    <name type="scientific">Plicaturopsis crispa FD-325 SS-3</name>
    <dbReference type="NCBI Taxonomy" id="944288"/>
    <lineage>
        <taxon>Eukaryota</taxon>
        <taxon>Fungi</taxon>
        <taxon>Dikarya</taxon>
        <taxon>Basidiomycota</taxon>
        <taxon>Agaricomycotina</taxon>
        <taxon>Agaricomycetes</taxon>
        <taxon>Agaricomycetidae</taxon>
        <taxon>Amylocorticiales</taxon>
        <taxon>Amylocorticiaceae</taxon>
        <taxon>Plicatura</taxon>
        <taxon>Plicaturopsis crispa</taxon>
    </lineage>
</organism>
<dbReference type="AlphaFoldDB" id="A0A0C9SKN5"/>
<dbReference type="Proteomes" id="UP000053263">
    <property type="component" value="Unassembled WGS sequence"/>
</dbReference>
<proteinExistence type="predicted"/>
<protein>
    <recommendedName>
        <fullName evidence="4">SMP domain-containing protein</fullName>
    </recommendedName>
</protein>
<dbReference type="OrthoDB" id="2799468at2759"/>
<feature type="region of interest" description="Disordered" evidence="1">
    <location>
        <begin position="1"/>
        <end position="60"/>
    </location>
</feature>
<name>A0A0C9SKN5_PLICR</name>
<sequence length="246" mass="24908">MSTTTLIDTRTEASPELAPAAEAPQKPDVEESASTLNREAAVEDASAAQKDAEKISSAKPKTIDLSTVNAAAARTLMSVEHKALNYRPPPGSLAANAQAAAAQHPDGAEGAPPPPTPGTLKTAALLDAERIEAARRALSNANGELGVDISGVGEAEARKLMSAAHKTLGFRPPPGSLAAEAQRVAAKQPGGGKVKPDVQVLTEAAKRDAVKIASERNGNGGSPVAGERNSKSPVGSERKAGSPVAA</sequence>